<keyword evidence="2" id="KW-0614">Plasmid</keyword>
<evidence type="ECO:0000313" key="2">
    <source>
        <dbReference type="EMBL" id="AAK62475.1"/>
    </source>
</evidence>
<feature type="compositionally biased region" description="Basic residues" evidence="1">
    <location>
        <begin position="7"/>
        <end position="16"/>
    </location>
</feature>
<proteinExistence type="predicted"/>
<sequence length="241" mass="25721">MDVHPPRLPHRARGRRAPGDGGRCARRCVPDTVARPGRVGRRPTRRPRGLTDDAGAARAAPAPRGRPSPHPREGCTHADDGPQRPPMLRGRRALHPRAAQAHRHHGPHSRPLVRLRRPARGHDHRGRAGGLLHSRREGPGGARTGRPGPRPRERPADQRRRDAALPPVAAERALAHLPGRRAAPGPARAAAPGAGGAEDTPRGAAHGRAVLSHPIPAPVNTGAGNTWNRRKNPGVRLAQSV</sequence>
<feature type="compositionally biased region" description="Basic residues" evidence="1">
    <location>
        <begin position="38"/>
        <end position="48"/>
    </location>
</feature>
<organism evidence="2">
    <name type="scientific">Micrococcus sp. 28</name>
    <dbReference type="NCBI Taxonomy" id="161213"/>
    <lineage>
        <taxon>Bacteria</taxon>
        <taxon>Bacillati</taxon>
        <taxon>Actinomycetota</taxon>
        <taxon>Actinomycetes</taxon>
        <taxon>Micrococcales</taxon>
        <taxon>Micrococcaceae</taxon>
        <taxon>Micrococcus</taxon>
    </lineage>
</organism>
<feature type="compositionally biased region" description="Basic residues" evidence="1">
    <location>
        <begin position="89"/>
        <end position="127"/>
    </location>
</feature>
<feature type="compositionally biased region" description="Low complexity" evidence="1">
    <location>
        <begin position="180"/>
        <end position="192"/>
    </location>
</feature>
<feature type="compositionally biased region" description="Basic and acidic residues" evidence="1">
    <location>
        <begin position="70"/>
        <end position="82"/>
    </location>
</feature>
<feature type="region of interest" description="Disordered" evidence="1">
    <location>
        <begin position="1"/>
        <end position="241"/>
    </location>
</feature>
<geneLocation type="plasmid" evidence="2">
    <name>pSD10</name>
</geneLocation>
<evidence type="ECO:0000256" key="1">
    <source>
        <dbReference type="SAM" id="MobiDB-lite"/>
    </source>
</evidence>
<reference evidence="2" key="1">
    <citation type="submission" date="2001-05" db="EMBL/GenBank/DDBJ databases">
        <title>A 50 kb plasmid rich in mobile gene sequences isolated from a marine Micrococcus.</title>
        <authorList>
            <person name="Zhong Z."/>
            <person name="Caspi R."/>
            <person name="Mincer T."/>
            <person name="Helinski D."/>
            <person name="Knauf V."/>
            <person name="Boardman K."/>
            <person name="Wilkinson J.E."/>
            <person name="Shea T."/>
            <person name="DeLoughery C."/>
            <person name="Toukdarian A."/>
        </authorList>
    </citation>
    <scope>NUCLEOTIDE SEQUENCE</scope>
    <source>
        <strain evidence="2">28</strain>
        <plasmid evidence="2">pSD10</plasmid>
    </source>
</reference>
<feature type="compositionally biased region" description="Basic and acidic residues" evidence="1">
    <location>
        <begin position="150"/>
        <end position="163"/>
    </location>
</feature>
<name>Q8VPR4_9MICC</name>
<feature type="compositionally biased region" description="Low complexity" evidence="1">
    <location>
        <begin position="54"/>
        <end position="65"/>
    </location>
</feature>
<dbReference type="AlphaFoldDB" id="Q8VPR4"/>
<accession>Q8VPR4</accession>
<dbReference type="EMBL" id="AY034092">
    <property type="protein sequence ID" value="AAK62475.1"/>
    <property type="molecule type" value="Genomic_DNA"/>
</dbReference>
<protein>
    <submittedName>
        <fullName evidence="2">Putative transcriptional activator</fullName>
    </submittedName>
</protein>